<dbReference type="InterPro" id="IPR036101">
    <property type="entry name" value="CarD-like/TRCF_RID_sf"/>
</dbReference>
<dbReference type="Gene3D" id="1.20.58.1290">
    <property type="entry name" value="CarD-like, C-terminal domain"/>
    <property type="match status" value="1"/>
</dbReference>
<sequence length="165" mass="19035">MYKIGESVMYPKEGACSVNDIVTKKINHEMQKYYELSVIFNSNLKISIPVLNADRIGIRPVMDGNDVDNFIQSINKTDGVWIFDRKERLKLYQDKFHSGDVFEIVKLIKMLMIQDSSKQLCSTDKEFLNKAQKFALSELAAAQCKSYTMVLEEMKKHILNSKNIN</sequence>
<dbReference type="GO" id="GO:0009303">
    <property type="term" value="P:rRNA transcription"/>
    <property type="evidence" value="ECO:0007669"/>
    <property type="project" value="TreeGrafter"/>
</dbReference>
<feature type="domain" description="CarD-like/TRCF RNAP-interacting" evidence="1">
    <location>
        <begin position="1"/>
        <end position="112"/>
    </location>
</feature>
<dbReference type="PANTHER" id="PTHR38447:SF1">
    <property type="entry name" value="RNA POLYMERASE-BINDING TRANSCRIPTION FACTOR CARD"/>
    <property type="match status" value="1"/>
</dbReference>
<evidence type="ECO:0000313" key="3">
    <source>
        <dbReference type="EMBL" id="CDS86513.1"/>
    </source>
</evidence>
<dbReference type="SMART" id="SM01058">
    <property type="entry name" value="CarD_TRCF"/>
    <property type="match status" value="1"/>
</dbReference>
<dbReference type="Pfam" id="PF02559">
    <property type="entry name" value="CarD_TRCF_RID"/>
    <property type="match status" value="1"/>
</dbReference>
<dbReference type="RefSeq" id="WP_003438246.1">
    <property type="nucleotide sequence ID" value="NZ_BAABSG010000006.1"/>
</dbReference>
<evidence type="ECO:0000313" key="2">
    <source>
        <dbReference type="EMBL" id="CDS86061.1"/>
    </source>
</evidence>
<gene>
    <name evidence="4" type="ORF">BN1095_790015</name>
    <name evidence="3" type="ORF">BN1096_560180</name>
    <name evidence="2" type="ORF">BN1097_540184</name>
</gene>
<dbReference type="SUPFAM" id="SSF141259">
    <property type="entry name" value="CarD-like"/>
    <property type="match status" value="1"/>
</dbReference>
<dbReference type="Gene3D" id="2.40.10.170">
    <property type="match status" value="1"/>
</dbReference>
<dbReference type="PANTHER" id="PTHR38447">
    <property type="entry name" value="TRANSCRIPTION FACTOR YDEB-RELATED"/>
    <property type="match status" value="1"/>
</dbReference>
<dbReference type="EMBL" id="LK932392">
    <property type="protein sequence ID" value="CDS86061.1"/>
    <property type="molecule type" value="Genomic_DNA"/>
</dbReference>
<evidence type="ECO:0000259" key="1">
    <source>
        <dbReference type="SMART" id="SM01058"/>
    </source>
</evidence>
<dbReference type="EMBL" id="LK933504">
    <property type="protein sequence ID" value="CDT79335.1"/>
    <property type="molecule type" value="Genomic_DNA"/>
</dbReference>
<dbReference type="PATRIC" id="fig|1496.854.peg.1267"/>
<dbReference type="AlphaFoldDB" id="A0A069AD80"/>
<organism evidence="2">
    <name type="scientific">Clostridioides difficile</name>
    <name type="common">Peptoclostridium difficile</name>
    <dbReference type="NCBI Taxonomy" id="1496"/>
    <lineage>
        <taxon>Bacteria</taxon>
        <taxon>Bacillati</taxon>
        <taxon>Bacillota</taxon>
        <taxon>Clostridia</taxon>
        <taxon>Peptostreptococcales</taxon>
        <taxon>Peptostreptococcaceae</taxon>
        <taxon>Clostridioides</taxon>
    </lineage>
</organism>
<dbReference type="InterPro" id="IPR048792">
    <property type="entry name" value="CarD_C"/>
</dbReference>
<name>A0A069AD80_CLODI</name>
<protein>
    <submittedName>
        <fullName evidence="2">CarD-like protein</fullName>
    </submittedName>
    <submittedName>
        <fullName evidence="3">Transcriptional regulator, CarD family</fullName>
    </submittedName>
</protein>
<proteinExistence type="predicted"/>
<reference evidence="2" key="1">
    <citation type="submission" date="2014-07" db="EMBL/GenBank/DDBJ databases">
        <authorList>
            <person name="Monot Marc"/>
        </authorList>
    </citation>
    <scope>NUCLEOTIDE SEQUENCE</scope>
    <source>
        <strain evidence="4">7032989</strain>
        <strain evidence="2">7032994</strain>
    </source>
</reference>
<evidence type="ECO:0000313" key="4">
    <source>
        <dbReference type="EMBL" id="CDT79335.1"/>
    </source>
</evidence>
<dbReference type="InterPro" id="IPR042215">
    <property type="entry name" value="CarD-like_C"/>
</dbReference>
<dbReference type="InterPro" id="IPR003711">
    <property type="entry name" value="CarD-like/TRCF_RID"/>
</dbReference>
<dbReference type="Pfam" id="PF21095">
    <property type="entry name" value="CarD_C"/>
    <property type="match status" value="1"/>
</dbReference>
<dbReference type="EMBL" id="LK932509">
    <property type="protein sequence ID" value="CDS86513.1"/>
    <property type="molecule type" value="Genomic_DNA"/>
</dbReference>
<accession>A0A069AD80</accession>
<dbReference type="InterPro" id="IPR052531">
    <property type="entry name" value="CarD-like_regulator"/>
</dbReference>